<comment type="caution">
    <text evidence="1">The sequence shown here is derived from an EMBL/GenBank/DDBJ whole genome shotgun (WGS) entry which is preliminary data.</text>
</comment>
<protein>
    <recommendedName>
        <fullName evidence="3">Shikimate kinase</fullName>
    </recommendedName>
</protein>
<dbReference type="SUPFAM" id="SSF52540">
    <property type="entry name" value="P-loop containing nucleoside triphosphate hydrolases"/>
    <property type="match status" value="1"/>
</dbReference>
<evidence type="ECO:0008006" key="3">
    <source>
        <dbReference type="Google" id="ProtNLM"/>
    </source>
</evidence>
<organism evidence="1 2">
    <name type="scientific">Pigmentiphaga litoralis</name>
    <dbReference type="NCBI Taxonomy" id="516702"/>
    <lineage>
        <taxon>Bacteria</taxon>
        <taxon>Pseudomonadati</taxon>
        <taxon>Pseudomonadota</taxon>
        <taxon>Betaproteobacteria</taxon>
        <taxon>Burkholderiales</taxon>
        <taxon>Alcaligenaceae</taxon>
        <taxon>Pigmentiphaga</taxon>
    </lineage>
</organism>
<keyword evidence="2" id="KW-1185">Reference proteome</keyword>
<sequence length="98" mass="10736">MPPFPYHRINIVGAPGSETSTLACALATEIGGRFIDADDFYWKPTDPPFRDKVDTPARLSALLSAMAERTCRVMRFDGDQPVSDRVQAIVQGAARHAC</sequence>
<reference evidence="1 2" key="1">
    <citation type="submission" date="2020-07" db="EMBL/GenBank/DDBJ databases">
        <title>Genomic Encyclopedia of Type Strains, Phase IV (KMG-V): Genome sequencing to study the core and pangenomes of soil and plant-associated prokaryotes.</title>
        <authorList>
            <person name="Whitman W."/>
        </authorList>
    </citation>
    <scope>NUCLEOTIDE SEQUENCE [LARGE SCALE GENOMIC DNA]</scope>
    <source>
        <strain evidence="1 2">SAS40</strain>
    </source>
</reference>
<evidence type="ECO:0000313" key="1">
    <source>
        <dbReference type="EMBL" id="NYE82003.1"/>
    </source>
</evidence>
<dbReference type="AlphaFoldDB" id="A0A7Y9LMD5"/>
<dbReference type="EMBL" id="JACBYR010000001">
    <property type="protein sequence ID" value="NYE82003.1"/>
    <property type="molecule type" value="Genomic_DNA"/>
</dbReference>
<dbReference type="Gene3D" id="3.40.50.300">
    <property type="entry name" value="P-loop containing nucleotide triphosphate hydrolases"/>
    <property type="match status" value="1"/>
</dbReference>
<dbReference type="Proteomes" id="UP000542125">
    <property type="component" value="Unassembled WGS sequence"/>
</dbReference>
<accession>A0A7Y9LMD5</accession>
<dbReference type="InterPro" id="IPR027417">
    <property type="entry name" value="P-loop_NTPase"/>
</dbReference>
<gene>
    <name evidence="1" type="ORF">FHW18_001274</name>
</gene>
<evidence type="ECO:0000313" key="2">
    <source>
        <dbReference type="Proteomes" id="UP000542125"/>
    </source>
</evidence>
<proteinExistence type="predicted"/>
<name>A0A7Y9LMD5_9BURK</name>
<dbReference type="RefSeq" id="WP_179584467.1">
    <property type="nucleotide sequence ID" value="NZ_JACBYR010000001.1"/>
</dbReference>